<dbReference type="AlphaFoldDB" id="A0ABD3D0T5"/>
<dbReference type="PANTHER" id="PTHR31623:SF110">
    <property type="entry name" value="VINORINE SYNTHASE-LIKE"/>
    <property type="match status" value="1"/>
</dbReference>
<dbReference type="PANTHER" id="PTHR31623">
    <property type="entry name" value="F21J9.9"/>
    <property type="match status" value="1"/>
</dbReference>
<reference evidence="5" key="1">
    <citation type="journal article" date="2024" name="IScience">
        <title>Strigolactones Initiate the Formation of Haustorium-like Structures in Castilleja.</title>
        <authorList>
            <person name="Buerger M."/>
            <person name="Peterson D."/>
            <person name="Chory J."/>
        </authorList>
    </citation>
    <scope>NUCLEOTIDE SEQUENCE [LARGE SCALE GENOMIC DNA]</scope>
</reference>
<dbReference type="EMBL" id="JAVIJP010000028">
    <property type="protein sequence ID" value="KAL3634909.1"/>
    <property type="molecule type" value="Genomic_DNA"/>
</dbReference>
<evidence type="ECO:0000256" key="1">
    <source>
        <dbReference type="ARBA" id="ARBA00009861"/>
    </source>
</evidence>
<evidence type="ECO:0000256" key="3">
    <source>
        <dbReference type="ARBA" id="ARBA00023315"/>
    </source>
</evidence>
<sequence>MEIISKEMIKPSFSTPQHLHKHNLSLLDQTAPTTYVPLVFFYEAPSDDHFDYSTISQNLKQSLSQALTRYYPLAGRIIIGQGTEPPYVDCNDAGVEYVETRVHARMSEAATDDPNPVDLQKYVYNFKFDGQIGKNPLFIQSNLFDCGGVALSVSISHNIADMASLVAFMNDWSGMCRQNQQQLGPEPDFNVLSSHFPARSSKVTIPSAPPHDESSPAPERVAMKRFVFNKEILTELKRVGSSIKTTHPSRVEAVTAFLWGSTIHINSETTKFAATHAVNVRSKLSATCGFGNGCAQAVAWWDDDGLEDNNNIPAFIIAKLRGAIRSIDIDKIRDHDKHFDKQDNDDKANGGSNVEFCIFSSWCRFPVYEVDYGWGKPHWVATVGVPFKNLVALMDTKDGDGVEAWVSMAETDMDVIEAKYKGLCMQLATSA</sequence>
<evidence type="ECO:0000313" key="5">
    <source>
        <dbReference type="Proteomes" id="UP001632038"/>
    </source>
</evidence>
<organism evidence="4 5">
    <name type="scientific">Castilleja foliolosa</name>
    <dbReference type="NCBI Taxonomy" id="1961234"/>
    <lineage>
        <taxon>Eukaryota</taxon>
        <taxon>Viridiplantae</taxon>
        <taxon>Streptophyta</taxon>
        <taxon>Embryophyta</taxon>
        <taxon>Tracheophyta</taxon>
        <taxon>Spermatophyta</taxon>
        <taxon>Magnoliopsida</taxon>
        <taxon>eudicotyledons</taxon>
        <taxon>Gunneridae</taxon>
        <taxon>Pentapetalae</taxon>
        <taxon>asterids</taxon>
        <taxon>lamiids</taxon>
        <taxon>Lamiales</taxon>
        <taxon>Orobanchaceae</taxon>
        <taxon>Pedicularideae</taxon>
        <taxon>Castillejinae</taxon>
        <taxon>Castilleja</taxon>
    </lineage>
</organism>
<comment type="similarity">
    <text evidence="1">Belongs to the plant acyltransferase family.</text>
</comment>
<dbReference type="Proteomes" id="UP001632038">
    <property type="component" value="Unassembled WGS sequence"/>
</dbReference>
<keyword evidence="3" id="KW-0012">Acyltransferase</keyword>
<protein>
    <submittedName>
        <fullName evidence="4">Uncharacterized protein</fullName>
    </submittedName>
</protein>
<evidence type="ECO:0000256" key="2">
    <source>
        <dbReference type="ARBA" id="ARBA00022679"/>
    </source>
</evidence>
<dbReference type="Gene3D" id="3.30.559.10">
    <property type="entry name" value="Chloramphenicol acetyltransferase-like domain"/>
    <property type="match status" value="2"/>
</dbReference>
<dbReference type="Pfam" id="PF02458">
    <property type="entry name" value="Transferase"/>
    <property type="match status" value="1"/>
</dbReference>
<evidence type="ECO:0000313" key="4">
    <source>
        <dbReference type="EMBL" id="KAL3634909.1"/>
    </source>
</evidence>
<dbReference type="InterPro" id="IPR023213">
    <property type="entry name" value="CAT-like_dom_sf"/>
</dbReference>
<name>A0ABD3D0T5_9LAMI</name>
<gene>
    <name evidence="4" type="ORF">CASFOL_021963</name>
</gene>
<comment type="caution">
    <text evidence="4">The sequence shown here is derived from an EMBL/GenBank/DDBJ whole genome shotgun (WGS) entry which is preliminary data.</text>
</comment>
<dbReference type="GO" id="GO:0016746">
    <property type="term" value="F:acyltransferase activity"/>
    <property type="evidence" value="ECO:0007669"/>
    <property type="project" value="UniProtKB-KW"/>
</dbReference>
<proteinExistence type="inferred from homology"/>
<accession>A0ABD3D0T5</accession>
<keyword evidence="2" id="KW-0808">Transferase</keyword>
<keyword evidence="5" id="KW-1185">Reference proteome</keyword>